<keyword evidence="5" id="KW-0411">Iron-sulfur</keyword>
<dbReference type="GO" id="GO:0008168">
    <property type="term" value="F:methyltransferase activity"/>
    <property type="evidence" value="ECO:0007669"/>
    <property type="project" value="UniProtKB-KW"/>
</dbReference>
<dbReference type="SUPFAM" id="SSF55961">
    <property type="entry name" value="Bet v1-like"/>
    <property type="match status" value="1"/>
</dbReference>
<evidence type="ECO:0000259" key="6">
    <source>
        <dbReference type="PROSITE" id="PS51296"/>
    </source>
</evidence>
<gene>
    <name evidence="7" type="ORF">SAMN06295920_104377</name>
</gene>
<dbReference type="Pfam" id="PF19112">
    <property type="entry name" value="VanA_C"/>
    <property type="match status" value="1"/>
</dbReference>
<evidence type="ECO:0000256" key="4">
    <source>
        <dbReference type="ARBA" id="ARBA00023004"/>
    </source>
</evidence>
<keyword evidence="3" id="KW-0560">Oxidoreductase</keyword>
<dbReference type="GO" id="GO:0032259">
    <property type="term" value="P:methylation"/>
    <property type="evidence" value="ECO:0007669"/>
    <property type="project" value="UniProtKB-KW"/>
</dbReference>
<evidence type="ECO:0000256" key="1">
    <source>
        <dbReference type="ARBA" id="ARBA00022714"/>
    </source>
</evidence>
<dbReference type="InterPro" id="IPR050584">
    <property type="entry name" value="Cholesterol_7-desaturase"/>
</dbReference>
<dbReference type="EMBL" id="FUYM01000004">
    <property type="protein sequence ID" value="SKB63910.1"/>
    <property type="molecule type" value="Genomic_DNA"/>
</dbReference>
<dbReference type="SMR" id="A0A1T5CXH2"/>
<evidence type="ECO:0000313" key="7">
    <source>
        <dbReference type="EMBL" id="SKB63910.1"/>
    </source>
</evidence>
<dbReference type="SUPFAM" id="SSF50022">
    <property type="entry name" value="ISP domain"/>
    <property type="match status" value="1"/>
</dbReference>
<dbReference type="Pfam" id="PF00355">
    <property type="entry name" value="Rieske"/>
    <property type="match status" value="1"/>
</dbReference>
<dbReference type="PANTHER" id="PTHR21266">
    <property type="entry name" value="IRON-SULFUR DOMAIN CONTAINING PROTEIN"/>
    <property type="match status" value="1"/>
</dbReference>
<proteinExistence type="predicted"/>
<evidence type="ECO:0000256" key="3">
    <source>
        <dbReference type="ARBA" id="ARBA00023002"/>
    </source>
</evidence>
<keyword evidence="2" id="KW-0479">Metal-binding</keyword>
<name>A0A1T5CXH2_9SPHN</name>
<organism evidence="7 8">
    <name type="scientific">Rhizorhabdus histidinilytica</name>
    <dbReference type="NCBI Taxonomy" id="439228"/>
    <lineage>
        <taxon>Bacteria</taxon>
        <taxon>Pseudomonadati</taxon>
        <taxon>Pseudomonadota</taxon>
        <taxon>Alphaproteobacteria</taxon>
        <taxon>Sphingomonadales</taxon>
        <taxon>Sphingomonadaceae</taxon>
        <taxon>Rhizorhabdus</taxon>
    </lineage>
</organism>
<keyword evidence="7" id="KW-0489">Methyltransferase</keyword>
<accession>A0A1T5CXH2</accession>
<keyword evidence="7" id="KW-0808">Transferase</keyword>
<sequence>MSGNFLRNAWYMLAWSEEVGEAPLGRKIVGDDIVCFRGRHGLVALADRCPHRFVPLSLGRVADGVLECAYHGLRFGSDGRCMFNPLGDPPERAVVRSYPVVERDRVIWVWTGDPALADPDEVADFSFLADPARATVTGYAHVRADYQLAIDNLSDLTHIQFVHRDFQASEAYHRLVDDTWQDGDIVYRSITFPNGRPAPFLQSFLGPDKLIDFTMETRWTLPSNIKLSATVTEPGEPDKYVIGNHSAHLVTPEADGSCHYFYAHSRDYGVGDAEADEKIREWQRVGFGEQDKPVLEAQQRRVGHRDIMELRPVVLPTDAGGVRARRILAQRIARERKGSILEAVGDQ</sequence>
<feature type="domain" description="Rieske" evidence="6">
    <location>
        <begin position="10"/>
        <end position="109"/>
    </location>
</feature>
<dbReference type="GO" id="GO:0046872">
    <property type="term" value="F:metal ion binding"/>
    <property type="evidence" value="ECO:0007669"/>
    <property type="project" value="UniProtKB-KW"/>
</dbReference>
<dbReference type="RefSeq" id="WP_223811393.1">
    <property type="nucleotide sequence ID" value="NZ_FUYM01000004.1"/>
</dbReference>
<keyword evidence="8" id="KW-1185">Reference proteome</keyword>
<reference evidence="8" key="1">
    <citation type="submission" date="2017-02" db="EMBL/GenBank/DDBJ databases">
        <authorList>
            <person name="Varghese N."/>
            <person name="Submissions S."/>
        </authorList>
    </citation>
    <scope>NUCLEOTIDE SEQUENCE [LARGE SCALE GENOMIC DNA]</scope>
    <source>
        <strain evidence="8">UM2</strain>
    </source>
</reference>
<protein>
    <submittedName>
        <fullName evidence="7">Vanillate O-demethylase monooxygenase subunit</fullName>
    </submittedName>
</protein>
<dbReference type="PROSITE" id="PS51296">
    <property type="entry name" value="RIESKE"/>
    <property type="match status" value="1"/>
</dbReference>
<evidence type="ECO:0000256" key="2">
    <source>
        <dbReference type="ARBA" id="ARBA00022723"/>
    </source>
</evidence>
<dbReference type="InterPro" id="IPR036922">
    <property type="entry name" value="Rieske_2Fe-2S_sf"/>
</dbReference>
<evidence type="ECO:0000313" key="8">
    <source>
        <dbReference type="Proteomes" id="UP000189818"/>
    </source>
</evidence>
<dbReference type="PANTHER" id="PTHR21266:SF60">
    <property type="entry name" value="3-KETOSTEROID-9-ALPHA-MONOOXYGENASE, OXYGENASE COMPONENT"/>
    <property type="match status" value="1"/>
</dbReference>
<keyword evidence="4" id="KW-0408">Iron</keyword>
<evidence type="ECO:0000256" key="5">
    <source>
        <dbReference type="ARBA" id="ARBA00023014"/>
    </source>
</evidence>
<dbReference type="AlphaFoldDB" id="A0A1T5CXH2"/>
<keyword evidence="7" id="KW-0503">Monooxygenase</keyword>
<dbReference type="GO" id="GO:0051537">
    <property type="term" value="F:2 iron, 2 sulfur cluster binding"/>
    <property type="evidence" value="ECO:0007669"/>
    <property type="project" value="UniProtKB-KW"/>
</dbReference>
<dbReference type="Gene3D" id="3.90.380.10">
    <property type="entry name" value="Naphthalene 1,2-dioxygenase Alpha Subunit, Chain A, domain 1"/>
    <property type="match status" value="1"/>
</dbReference>
<keyword evidence="1" id="KW-0001">2Fe-2S</keyword>
<dbReference type="STRING" id="439228.SAMN06295920_104377"/>
<dbReference type="InterPro" id="IPR044043">
    <property type="entry name" value="VanA_C_cat"/>
</dbReference>
<dbReference type="GO" id="GO:0004497">
    <property type="term" value="F:monooxygenase activity"/>
    <property type="evidence" value="ECO:0007669"/>
    <property type="project" value="UniProtKB-KW"/>
</dbReference>
<dbReference type="CDD" id="cd08878">
    <property type="entry name" value="RHO_alpha_C_DMO-like"/>
    <property type="match status" value="1"/>
</dbReference>
<dbReference type="Proteomes" id="UP000189818">
    <property type="component" value="Unassembled WGS sequence"/>
</dbReference>
<dbReference type="Gene3D" id="2.102.10.10">
    <property type="entry name" value="Rieske [2Fe-2S] iron-sulphur domain"/>
    <property type="match status" value="1"/>
</dbReference>
<dbReference type="InterPro" id="IPR017941">
    <property type="entry name" value="Rieske_2Fe-2S"/>
</dbReference>